<dbReference type="EC" id="1.11.1.24" evidence="9"/>
<dbReference type="PANTHER" id="PTHR10430">
    <property type="entry name" value="PEROXIREDOXIN"/>
    <property type="match status" value="1"/>
</dbReference>
<sequence length="168" mass="17973">MENSISLFLTDDQVGDKLPSVELAENTPNSKVNIADLFKGKKGVIFAVPGAFTPGCSKTHLPGFVNDSEAMKSKGIDLVACISVNDPFVMEAWGDNLKATGKIRMLADTCCDFTKAVDLELDATPILGSVRSKRYSMVVEDGVVTKLNVEPDGTGLTCSLSTELLKQL</sequence>
<keyword evidence="4 9" id="KW-0049">Antioxidant</keyword>
<dbReference type="InterPro" id="IPR037944">
    <property type="entry name" value="PRX5-like"/>
</dbReference>
<dbReference type="Pfam" id="PF08534">
    <property type="entry name" value="Redoxin"/>
    <property type="match status" value="1"/>
</dbReference>
<evidence type="ECO:0000256" key="2">
    <source>
        <dbReference type="ARBA" id="ARBA00010505"/>
    </source>
</evidence>
<accession>A0A2G8LMN8</accession>
<dbReference type="InterPro" id="IPR013766">
    <property type="entry name" value="Thioredoxin_domain"/>
</dbReference>
<dbReference type="GO" id="GO:0042744">
    <property type="term" value="P:hydrogen peroxide catabolic process"/>
    <property type="evidence" value="ECO:0007669"/>
    <property type="project" value="TreeGrafter"/>
</dbReference>
<feature type="active site" description="Cysteine sulfenic acid (-SOH) intermediate" evidence="8">
    <location>
        <position position="56"/>
    </location>
</feature>
<comment type="similarity">
    <text evidence="2 9">Belongs to the peroxiredoxin family. Prx5 subfamily.</text>
</comment>
<dbReference type="Proteomes" id="UP000230750">
    <property type="component" value="Unassembled WGS sequence"/>
</dbReference>
<keyword evidence="5 9" id="KW-0560">Oxidoreductase</keyword>
<gene>
    <name evidence="11" type="ORF">BSL78_01534</name>
</gene>
<dbReference type="GO" id="GO:0034599">
    <property type="term" value="P:cellular response to oxidative stress"/>
    <property type="evidence" value="ECO:0007669"/>
    <property type="project" value="InterPro"/>
</dbReference>
<dbReference type="InterPro" id="IPR036249">
    <property type="entry name" value="Thioredoxin-like_sf"/>
</dbReference>
<dbReference type="PROSITE" id="PS51352">
    <property type="entry name" value="THIOREDOXIN_2"/>
    <property type="match status" value="1"/>
</dbReference>
<dbReference type="EMBL" id="MRZV01000030">
    <property type="protein sequence ID" value="PIK61521.1"/>
    <property type="molecule type" value="Genomic_DNA"/>
</dbReference>
<keyword evidence="3 9" id="KW-0575">Peroxidase</keyword>
<evidence type="ECO:0000313" key="12">
    <source>
        <dbReference type="Proteomes" id="UP000230750"/>
    </source>
</evidence>
<evidence type="ECO:0000313" key="11">
    <source>
        <dbReference type="EMBL" id="PIK61521.1"/>
    </source>
</evidence>
<comment type="caution">
    <text evidence="11">The sequence shown here is derived from an EMBL/GenBank/DDBJ whole genome shotgun (WGS) entry which is preliminary data.</text>
</comment>
<dbReference type="GO" id="GO:0008379">
    <property type="term" value="F:thioredoxin peroxidase activity"/>
    <property type="evidence" value="ECO:0007669"/>
    <property type="project" value="InterPro"/>
</dbReference>
<dbReference type="STRING" id="307972.A0A2G8LMN8"/>
<keyword evidence="6 9" id="KW-0676">Redox-active center</keyword>
<comment type="function">
    <text evidence="1">Thiol-specific peroxidase that catalyzes the reduction of hydrogen peroxide and organic hydroperoxides to water and alcohols, respectively. Plays a role in cell protection against oxidative stress by detoxifying peroxides and as sensor of hydrogen peroxide-mediated signaling events.</text>
</comment>
<dbReference type="GO" id="GO:0005739">
    <property type="term" value="C:mitochondrion"/>
    <property type="evidence" value="ECO:0007669"/>
    <property type="project" value="TreeGrafter"/>
</dbReference>
<dbReference type="Gene3D" id="3.40.30.10">
    <property type="entry name" value="Glutaredoxin"/>
    <property type="match status" value="1"/>
</dbReference>
<dbReference type="FunFam" id="3.40.30.10:FF:000020">
    <property type="entry name" value="Peroxiredoxin"/>
    <property type="match status" value="1"/>
</dbReference>
<dbReference type="OrthoDB" id="1882547at2759"/>
<organism evidence="11 12">
    <name type="scientific">Stichopus japonicus</name>
    <name type="common">Sea cucumber</name>
    <dbReference type="NCBI Taxonomy" id="307972"/>
    <lineage>
        <taxon>Eukaryota</taxon>
        <taxon>Metazoa</taxon>
        <taxon>Echinodermata</taxon>
        <taxon>Eleutherozoa</taxon>
        <taxon>Echinozoa</taxon>
        <taxon>Holothuroidea</taxon>
        <taxon>Aspidochirotacea</taxon>
        <taxon>Aspidochirotida</taxon>
        <taxon>Stichopodidae</taxon>
        <taxon>Apostichopus</taxon>
    </lineage>
</organism>
<comment type="catalytic activity">
    <reaction evidence="7 9">
        <text>a hydroperoxide + [thioredoxin]-dithiol = an alcohol + [thioredoxin]-disulfide + H2O</text>
        <dbReference type="Rhea" id="RHEA:62620"/>
        <dbReference type="Rhea" id="RHEA-COMP:10698"/>
        <dbReference type="Rhea" id="RHEA-COMP:10700"/>
        <dbReference type="ChEBI" id="CHEBI:15377"/>
        <dbReference type="ChEBI" id="CHEBI:29950"/>
        <dbReference type="ChEBI" id="CHEBI:30879"/>
        <dbReference type="ChEBI" id="CHEBI:35924"/>
        <dbReference type="ChEBI" id="CHEBI:50058"/>
        <dbReference type="EC" id="1.11.1.24"/>
    </reaction>
</comment>
<proteinExistence type="inferred from homology"/>
<name>A0A2G8LMN8_STIJA</name>
<evidence type="ECO:0000256" key="5">
    <source>
        <dbReference type="ARBA" id="ARBA00023002"/>
    </source>
</evidence>
<evidence type="ECO:0000256" key="8">
    <source>
        <dbReference type="PIRSR" id="PIRSR637944-1"/>
    </source>
</evidence>
<evidence type="ECO:0000256" key="4">
    <source>
        <dbReference type="ARBA" id="ARBA00022862"/>
    </source>
</evidence>
<keyword evidence="12" id="KW-1185">Reference proteome</keyword>
<evidence type="ECO:0000259" key="10">
    <source>
        <dbReference type="PROSITE" id="PS51352"/>
    </source>
</evidence>
<dbReference type="InterPro" id="IPR013740">
    <property type="entry name" value="Redoxin"/>
</dbReference>
<protein>
    <recommendedName>
        <fullName evidence="9">Peroxiredoxin-5</fullName>
        <ecNumber evidence="9">1.11.1.24</ecNumber>
    </recommendedName>
</protein>
<evidence type="ECO:0000256" key="9">
    <source>
        <dbReference type="RuleBase" id="RU366011"/>
    </source>
</evidence>
<evidence type="ECO:0000256" key="7">
    <source>
        <dbReference type="ARBA" id="ARBA00049091"/>
    </source>
</evidence>
<dbReference type="PANTHER" id="PTHR10430:SF16">
    <property type="entry name" value="PEROXIREDOXIN-5, MITOCHONDRIAL"/>
    <property type="match status" value="1"/>
</dbReference>
<evidence type="ECO:0000256" key="3">
    <source>
        <dbReference type="ARBA" id="ARBA00022559"/>
    </source>
</evidence>
<reference evidence="11 12" key="1">
    <citation type="journal article" date="2017" name="PLoS Biol.">
        <title>The sea cucumber genome provides insights into morphological evolution and visceral regeneration.</title>
        <authorList>
            <person name="Zhang X."/>
            <person name="Sun L."/>
            <person name="Yuan J."/>
            <person name="Sun Y."/>
            <person name="Gao Y."/>
            <person name="Zhang L."/>
            <person name="Li S."/>
            <person name="Dai H."/>
            <person name="Hamel J.F."/>
            <person name="Liu C."/>
            <person name="Yu Y."/>
            <person name="Liu S."/>
            <person name="Lin W."/>
            <person name="Guo K."/>
            <person name="Jin S."/>
            <person name="Xu P."/>
            <person name="Storey K.B."/>
            <person name="Huan P."/>
            <person name="Zhang T."/>
            <person name="Zhou Y."/>
            <person name="Zhang J."/>
            <person name="Lin C."/>
            <person name="Li X."/>
            <person name="Xing L."/>
            <person name="Huo D."/>
            <person name="Sun M."/>
            <person name="Wang L."/>
            <person name="Mercier A."/>
            <person name="Li F."/>
            <person name="Yang H."/>
            <person name="Xiang J."/>
        </authorList>
    </citation>
    <scope>NUCLEOTIDE SEQUENCE [LARGE SCALE GENOMIC DNA]</scope>
    <source>
        <strain evidence="11">Shaxun</strain>
        <tissue evidence="11">Muscle</tissue>
    </source>
</reference>
<dbReference type="AlphaFoldDB" id="A0A2G8LMN8"/>
<evidence type="ECO:0000256" key="1">
    <source>
        <dbReference type="ARBA" id="ARBA00003330"/>
    </source>
</evidence>
<dbReference type="GO" id="GO:0005777">
    <property type="term" value="C:peroxisome"/>
    <property type="evidence" value="ECO:0007669"/>
    <property type="project" value="TreeGrafter"/>
</dbReference>
<dbReference type="SUPFAM" id="SSF52833">
    <property type="entry name" value="Thioredoxin-like"/>
    <property type="match status" value="1"/>
</dbReference>
<evidence type="ECO:0000256" key="6">
    <source>
        <dbReference type="ARBA" id="ARBA00023284"/>
    </source>
</evidence>
<dbReference type="CDD" id="cd03013">
    <property type="entry name" value="PRX5_like"/>
    <property type="match status" value="1"/>
</dbReference>
<feature type="domain" description="Thioredoxin" evidence="10">
    <location>
        <begin position="12"/>
        <end position="168"/>
    </location>
</feature>
<dbReference type="GO" id="GO:0045454">
    <property type="term" value="P:cell redox homeostasis"/>
    <property type="evidence" value="ECO:0007669"/>
    <property type="project" value="TreeGrafter"/>
</dbReference>